<proteinExistence type="inferred from homology"/>
<dbReference type="GO" id="GO:0005615">
    <property type="term" value="C:extracellular space"/>
    <property type="evidence" value="ECO:0007669"/>
    <property type="project" value="TreeGrafter"/>
</dbReference>
<dbReference type="GO" id="GO:0016042">
    <property type="term" value="P:lipid catabolic process"/>
    <property type="evidence" value="ECO:0007669"/>
    <property type="project" value="TreeGrafter"/>
</dbReference>
<comment type="similarity">
    <text evidence="2 4">Belongs to the AB hydrolase superfamily. Lipase family.</text>
</comment>
<evidence type="ECO:0000256" key="1">
    <source>
        <dbReference type="ARBA" id="ARBA00004613"/>
    </source>
</evidence>
<dbReference type="AlphaFoldDB" id="A0A9J6BZB3"/>
<evidence type="ECO:0000259" key="5">
    <source>
        <dbReference type="Pfam" id="PF00151"/>
    </source>
</evidence>
<dbReference type="PRINTS" id="PR00821">
    <property type="entry name" value="TAGLIPASE"/>
</dbReference>
<dbReference type="Pfam" id="PF00151">
    <property type="entry name" value="Lipase"/>
    <property type="match status" value="1"/>
</dbReference>
<keyword evidence="7" id="KW-1185">Reference proteome</keyword>
<evidence type="ECO:0000313" key="6">
    <source>
        <dbReference type="EMBL" id="KAG5674907.1"/>
    </source>
</evidence>
<keyword evidence="3" id="KW-0964">Secreted</keyword>
<feature type="domain" description="Lipase" evidence="5">
    <location>
        <begin position="14"/>
        <end position="264"/>
    </location>
</feature>
<protein>
    <recommendedName>
        <fullName evidence="5">Lipase domain-containing protein</fullName>
    </recommendedName>
</protein>
<dbReference type="OrthoDB" id="199913at2759"/>
<dbReference type="InterPro" id="IPR029058">
    <property type="entry name" value="AB_hydrolase_fold"/>
</dbReference>
<organism evidence="6 7">
    <name type="scientific">Polypedilum vanderplanki</name>
    <name type="common">Sleeping chironomid midge</name>
    <dbReference type="NCBI Taxonomy" id="319348"/>
    <lineage>
        <taxon>Eukaryota</taxon>
        <taxon>Metazoa</taxon>
        <taxon>Ecdysozoa</taxon>
        <taxon>Arthropoda</taxon>
        <taxon>Hexapoda</taxon>
        <taxon>Insecta</taxon>
        <taxon>Pterygota</taxon>
        <taxon>Neoptera</taxon>
        <taxon>Endopterygota</taxon>
        <taxon>Diptera</taxon>
        <taxon>Nematocera</taxon>
        <taxon>Chironomoidea</taxon>
        <taxon>Chironomidae</taxon>
        <taxon>Chironominae</taxon>
        <taxon>Polypedilum</taxon>
        <taxon>Polypedilum</taxon>
    </lineage>
</organism>
<dbReference type="GO" id="GO:0016298">
    <property type="term" value="F:lipase activity"/>
    <property type="evidence" value="ECO:0007669"/>
    <property type="project" value="InterPro"/>
</dbReference>
<dbReference type="PANTHER" id="PTHR11610:SF37">
    <property type="entry name" value="GH01208P"/>
    <property type="match status" value="1"/>
</dbReference>
<comment type="subcellular location">
    <subcellularLocation>
        <location evidence="1">Secreted</location>
    </subcellularLocation>
</comment>
<dbReference type="InterPro" id="IPR000734">
    <property type="entry name" value="TAG_lipase"/>
</dbReference>
<evidence type="ECO:0000256" key="4">
    <source>
        <dbReference type="RuleBase" id="RU004262"/>
    </source>
</evidence>
<accession>A0A9J6BZB3</accession>
<sequence>MKLKLIFNNFASIANHNSFDKNKPTVMYIHGYIENENFPTVKKIVKVFRERNDHNILVCDWGDYSINLYFSVVMPKLKKIGEKISNKLKEFFDAGYNVEKFYLVGHSLGAQASGLIGRRLKSIYGIELERITGLDPAQPGFYPPIYKDFQAISSSDAKFVDIIHTSSTLGVLKSTGTADFYPNANYLTMPGCEIFNPICNHQMSVYYFAESVRKPEIFLAIKADNYEDIENVNADHAETALMGFGCSKNASVKYYLQLDDEEPYGQGRDGIFIEEEDEDDNEEDFFSSLLSIFY</sequence>
<evidence type="ECO:0000256" key="3">
    <source>
        <dbReference type="ARBA" id="ARBA00022525"/>
    </source>
</evidence>
<dbReference type="SUPFAM" id="SSF53474">
    <property type="entry name" value="alpha/beta-Hydrolases"/>
    <property type="match status" value="1"/>
</dbReference>
<comment type="caution">
    <text evidence="6">The sequence shown here is derived from an EMBL/GenBank/DDBJ whole genome shotgun (WGS) entry which is preliminary data.</text>
</comment>
<dbReference type="Gene3D" id="3.40.50.1820">
    <property type="entry name" value="alpha/beta hydrolase"/>
    <property type="match status" value="1"/>
</dbReference>
<dbReference type="GO" id="GO:0017171">
    <property type="term" value="F:serine hydrolase activity"/>
    <property type="evidence" value="ECO:0007669"/>
    <property type="project" value="TreeGrafter"/>
</dbReference>
<dbReference type="EMBL" id="JADBJN010000002">
    <property type="protein sequence ID" value="KAG5674907.1"/>
    <property type="molecule type" value="Genomic_DNA"/>
</dbReference>
<dbReference type="InterPro" id="IPR013818">
    <property type="entry name" value="Lipase"/>
</dbReference>
<gene>
    <name evidence="6" type="ORF">PVAND_004852</name>
</gene>
<dbReference type="Proteomes" id="UP001107558">
    <property type="component" value="Chromosome 2"/>
</dbReference>
<dbReference type="PANTHER" id="PTHR11610">
    <property type="entry name" value="LIPASE"/>
    <property type="match status" value="1"/>
</dbReference>
<evidence type="ECO:0000256" key="2">
    <source>
        <dbReference type="ARBA" id="ARBA00010701"/>
    </source>
</evidence>
<name>A0A9J6BZB3_POLVA</name>
<reference evidence="6" key="1">
    <citation type="submission" date="2021-03" db="EMBL/GenBank/DDBJ databases">
        <title>Chromosome level genome of the anhydrobiotic midge Polypedilum vanderplanki.</title>
        <authorList>
            <person name="Yoshida Y."/>
            <person name="Kikawada T."/>
            <person name="Gusev O."/>
        </authorList>
    </citation>
    <scope>NUCLEOTIDE SEQUENCE</scope>
    <source>
        <strain evidence="6">NIAS01</strain>
        <tissue evidence="6">Whole body or cell culture</tissue>
    </source>
</reference>
<evidence type="ECO:0000313" key="7">
    <source>
        <dbReference type="Proteomes" id="UP001107558"/>
    </source>
</evidence>